<dbReference type="GO" id="GO:0015074">
    <property type="term" value="P:DNA integration"/>
    <property type="evidence" value="ECO:0007669"/>
    <property type="project" value="InterPro"/>
</dbReference>
<evidence type="ECO:0000259" key="2">
    <source>
        <dbReference type="Pfam" id="PF00589"/>
    </source>
</evidence>
<feature type="domain" description="Tyr recombinase" evidence="2">
    <location>
        <begin position="334"/>
        <end position="439"/>
    </location>
</feature>
<gene>
    <name evidence="3" type="ORF">MRK42_08900</name>
</gene>
<reference evidence="3" key="1">
    <citation type="submission" date="2022-03" db="EMBL/GenBank/DDBJ databases">
        <title>Sea Food Isolates.</title>
        <authorList>
            <person name="Li C."/>
        </authorList>
    </citation>
    <scope>NUCLEOTIDE SEQUENCE</scope>
    <source>
        <strain evidence="3">19NY04SH05-1</strain>
    </source>
</reference>
<protein>
    <submittedName>
        <fullName evidence="3">Tyrosine-type recombinase/integrase</fullName>
    </submittedName>
</protein>
<dbReference type="EMBL" id="CP095328">
    <property type="protein sequence ID" value="XAG43073.1"/>
    <property type="molecule type" value="Genomic_DNA"/>
</dbReference>
<dbReference type="SUPFAM" id="SSF56349">
    <property type="entry name" value="DNA breaking-rejoining enzymes"/>
    <property type="match status" value="1"/>
</dbReference>
<evidence type="ECO:0000313" key="3">
    <source>
        <dbReference type="EMBL" id="XAG43073.1"/>
    </source>
</evidence>
<dbReference type="InterPro" id="IPR002104">
    <property type="entry name" value="Integrase_catalytic"/>
</dbReference>
<dbReference type="GO" id="GO:0003677">
    <property type="term" value="F:DNA binding"/>
    <property type="evidence" value="ECO:0007669"/>
    <property type="project" value="InterPro"/>
</dbReference>
<dbReference type="RefSeq" id="WP_164091218.1">
    <property type="nucleotide sequence ID" value="NZ_CP095328.1"/>
</dbReference>
<sequence length="466" mass="53088">MLYLITPNGLSVFWPLVEYFKARPNTSLSWARQTSRALGLLYDFSVAVADLGLSRQELFRRFSLSLCHGTIDPETYQDKTGLYWAPGSVSVQKKMCSSITRFIAWKDETSRKEDPVFLRYLEEVPPSLRRLLTASKIIASKSMLYHTKDVNMLAEGLDKARKFFGMELGNDPRESIGNIRTVNNFPSELIPQLITHGFIRDPHATDPFEREDITAKMITILLAGGGLRKGEPFHLWFNDVVPEPARGCAVTLFHPSGSQTGFRGNKQTREQYLAQRKMLPRNRSGASRSHHATWKSLAVDKKTLSAPVYFIHESYSFLFWEMYLLYMNRYRPSLMKSYKANHGTEHPFLFVSNGEDRGAGISYRGAPYSMAAFDKSFERALGRLEKKLGRKLPRGRDYGLNPHALRHHVGHVMAEAGVEPQIIKDVMHHRTIDAQEVYKKLPPDKVQKILASYTLSSQLNNIGMVK</sequence>
<name>A0AAU6TDI5_9GAMM</name>
<dbReference type="Pfam" id="PF00589">
    <property type="entry name" value="Phage_integrase"/>
    <property type="match status" value="1"/>
</dbReference>
<dbReference type="AlphaFoldDB" id="A0AAU6TDI5"/>
<proteinExistence type="predicted"/>
<accession>A0AAU6TDI5</accession>
<evidence type="ECO:0000256" key="1">
    <source>
        <dbReference type="ARBA" id="ARBA00023172"/>
    </source>
</evidence>
<dbReference type="InterPro" id="IPR011010">
    <property type="entry name" value="DNA_brk_join_enz"/>
</dbReference>
<dbReference type="InterPro" id="IPR013762">
    <property type="entry name" value="Integrase-like_cat_sf"/>
</dbReference>
<keyword evidence="1" id="KW-0233">DNA recombination</keyword>
<organism evidence="3">
    <name type="scientific">Aeromonas sp. 19NY04SH05-1</name>
    <dbReference type="NCBI Taxonomy" id="2920537"/>
    <lineage>
        <taxon>Bacteria</taxon>
        <taxon>Pseudomonadati</taxon>
        <taxon>Pseudomonadota</taxon>
        <taxon>Gammaproteobacteria</taxon>
        <taxon>Aeromonadales</taxon>
        <taxon>Aeromonadaceae</taxon>
        <taxon>Aeromonas</taxon>
    </lineage>
</organism>
<dbReference type="GO" id="GO:0006310">
    <property type="term" value="P:DNA recombination"/>
    <property type="evidence" value="ECO:0007669"/>
    <property type="project" value="UniProtKB-KW"/>
</dbReference>
<dbReference type="Gene3D" id="1.10.443.10">
    <property type="entry name" value="Intergrase catalytic core"/>
    <property type="match status" value="1"/>
</dbReference>